<organism evidence="1">
    <name type="scientific">Streptomyces sp. NBC_00180</name>
    <dbReference type="NCBI Taxonomy" id="2903632"/>
    <lineage>
        <taxon>Bacteria</taxon>
        <taxon>Bacillati</taxon>
        <taxon>Actinomycetota</taxon>
        <taxon>Actinomycetes</taxon>
        <taxon>Kitasatosporales</taxon>
        <taxon>Streptomycetaceae</taxon>
        <taxon>Streptomyces</taxon>
    </lineage>
</organism>
<dbReference type="AlphaFoldDB" id="A0AAU1HX79"/>
<dbReference type="EMBL" id="CP108140">
    <property type="protein sequence ID" value="WTP87038.1"/>
    <property type="molecule type" value="Genomic_DNA"/>
</dbReference>
<evidence type="ECO:0008006" key="2">
    <source>
        <dbReference type="Google" id="ProtNLM"/>
    </source>
</evidence>
<reference evidence="1" key="1">
    <citation type="submission" date="2022-10" db="EMBL/GenBank/DDBJ databases">
        <title>The complete genomes of actinobacterial strains from the NBC collection.</title>
        <authorList>
            <person name="Joergensen T.S."/>
            <person name="Alvarez Arevalo M."/>
            <person name="Sterndorff E.B."/>
            <person name="Faurdal D."/>
            <person name="Vuksanovic O."/>
            <person name="Mourched A.-S."/>
            <person name="Charusanti P."/>
            <person name="Shaw S."/>
            <person name="Blin K."/>
            <person name="Weber T."/>
        </authorList>
    </citation>
    <scope>NUCLEOTIDE SEQUENCE</scope>
    <source>
        <strain evidence="1">NBC 00180</strain>
    </source>
</reference>
<sequence>MIKQVRYEARGSWPVLGPPNLMLAGSDANTGEVLFMPTKIESDVEVIVTWRGNARDLTGVNSEGGRSNLKVGDRLEFNISSRTGTFQPKAVPGIGAFEVSSNHLLLSNFTTSSTFVIENLEGGTELIKARPRRLGMVIPFEMSRILIPSGLDIVELTVFSPPPLMLGPERAARVAESDMFKLDTASKYFAVLVTLCEPRLRGSSMAAVPSVQEVVERLRVTDQFKGANRSSINYHIDYLADQKLPVSHWAKYVDGGRMHSKREALVAFALRFDLVREEHLALLPDLDLS</sequence>
<protein>
    <recommendedName>
        <fullName evidence="2">Serine/threonine protein kinase</fullName>
    </recommendedName>
</protein>
<accession>A0AAU1HX79</accession>
<proteinExistence type="predicted"/>
<name>A0AAU1HX79_9ACTN</name>
<gene>
    <name evidence="1" type="ORF">OG477_17390</name>
</gene>
<evidence type="ECO:0000313" key="1">
    <source>
        <dbReference type="EMBL" id="WTP87038.1"/>
    </source>
</evidence>